<accession>A0A2N1J7S4</accession>
<dbReference type="AlphaFoldDB" id="A0A2N1J7S4"/>
<keyword evidence="6" id="KW-1185">Reference proteome</keyword>
<dbReference type="InterPro" id="IPR036322">
    <property type="entry name" value="WD40_repeat_dom_sf"/>
</dbReference>
<feature type="region of interest" description="Disordered" evidence="3">
    <location>
        <begin position="974"/>
        <end position="1000"/>
    </location>
</feature>
<comment type="subcellular location">
    <subcellularLocation>
        <location evidence="1">Membrane</location>
    </subcellularLocation>
</comment>
<evidence type="ECO:0000256" key="1">
    <source>
        <dbReference type="ARBA" id="ARBA00004370"/>
    </source>
</evidence>
<feature type="region of interest" description="Disordered" evidence="3">
    <location>
        <begin position="1034"/>
        <end position="1057"/>
    </location>
</feature>
<dbReference type="EMBL" id="KZ454994">
    <property type="protein sequence ID" value="PKI82617.1"/>
    <property type="molecule type" value="Genomic_DNA"/>
</dbReference>
<dbReference type="Pfam" id="PF25440">
    <property type="entry name" value="Beta-prop_RIC1_2nd"/>
    <property type="match status" value="1"/>
</dbReference>
<feature type="compositionally biased region" description="Low complexity" evidence="3">
    <location>
        <begin position="915"/>
        <end position="929"/>
    </location>
</feature>
<dbReference type="GO" id="GO:0034066">
    <property type="term" value="C:Ric1-Rgp1 guanyl-nucleotide exchange factor complex"/>
    <property type="evidence" value="ECO:0007669"/>
    <property type="project" value="InterPro"/>
</dbReference>
<evidence type="ECO:0000313" key="5">
    <source>
        <dbReference type="EMBL" id="PKI82617.1"/>
    </source>
</evidence>
<dbReference type="PANTHER" id="PTHR22746">
    <property type="entry name" value="RAB6A-GEF COMPLEX PARTNER PROTEIN 1"/>
    <property type="match status" value="1"/>
</dbReference>
<dbReference type="STRING" id="2020962.A0A2N1J7S4"/>
<evidence type="ECO:0000313" key="6">
    <source>
        <dbReference type="Proteomes" id="UP000232875"/>
    </source>
</evidence>
<dbReference type="PANTHER" id="PTHR22746:SF10">
    <property type="entry name" value="GUANINE NUCLEOTIDE EXCHANGE FACTOR SUBUNIT RIC1"/>
    <property type="match status" value="1"/>
</dbReference>
<feature type="region of interest" description="Disordered" evidence="3">
    <location>
        <begin position="914"/>
        <end position="957"/>
    </location>
</feature>
<dbReference type="InterPro" id="IPR015943">
    <property type="entry name" value="WD40/YVTN_repeat-like_dom_sf"/>
</dbReference>
<feature type="domain" description="RIC1 C-terminal alpha solenoid region" evidence="4">
    <location>
        <begin position="729"/>
        <end position="895"/>
    </location>
</feature>
<protein>
    <recommendedName>
        <fullName evidence="4">RIC1 C-terminal alpha solenoid region domain-containing protein</fullName>
    </recommendedName>
</protein>
<dbReference type="GO" id="GO:0000139">
    <property type="term" value="C:Golgi membrane"/>
    <property type="evidence" value="ECO:0007669"/>
    <property type="project" value="TreeGrafter"/>
</dbReference>
<dbReference type="Pfam" id="PF07064">
    <property type="entry name" value="RIC1"/>
    <property type="match status" value="1"/>
</dbReference>
<gene>
    <name evidence="5" type="ORF">MVES_003501</name>
</gene>
<dbReference type="InterPro" id="IPR040096">
    <property type="entry name" value="Ric1"/>
</dbReference>
<dbReference type="SUPFAM" id="SSF50978">
    <property type="entry name" value="WD40 repeat-like"/>
    <property type="match status" value="1"/>
</dbReference>
<feature type="compositionally biased region" description="Basic residues" evidence="3">
    <location>
        <begin position="938"/>
        <end position="947"/>
    </location>
</feature>
<dbReference type="GO" id="GO:0006886">
    <property type="term" value="P:intracellular protein transport"/>
    <property type="evidence" value="ECO:0007669"/>
    <property type="project" value="InterPro"/>
</dbReference>
<dbReference type="GO" id="GO:0042147">
    <property type="term" value="P:retrograde transport, endosome to Golgi"/>
    <property type="evidence" value="ECO:0007669"/>
    <property type="project" value="TreeGrafter"/>
</dbReference>
<dbReference type="GO" id="GO:0005829">
    <property type="term" value="C:cytosol"/>
    <property type="evidence" value="ECO:0007669"/>
    <property type="project" value="TreeGrafter"/>
</dbReference>
<proteinExistence type="predicted"/>
<dbReference type="Proteomes" id="UP000232875">
    <property type="component" value="Unassembled WGS sequence"/>
</dbReference>
<dbReference type="OrthoDB" id="67540at2759"/>
<evidence type="ECO:0000256" key="2">
    <source>
        <dbReference type="ARBA" id="ARBA00023136"/>
    </source>
</evidence>
<keyword evidence="2" id="KW-0472">Membrane</keyword>
<sequence length="1057" mass="116748">MYWPYANARRLTTAPAGIALAHSAIHIAPTRDGAYWLALTPTALLVWSGRPCELLAALERSAQSIAQHGENVWADWNYDTNAIVVHTDKNVLLFYDVVATEQGVYMYGDSSYTPATASLEAAFQYGTGESMRRALQGVQLVFHSALQVDPGITSVAVLEDGLLLATRAPPAVQFLGWPGSELAPSPTTLLSSLPWVAEGAVTDVVYSRAMGMFVWRTPTHAYVAAMDEHVWSGTQFWDDASAPPCALSVNARFSLLALGLEDGRVVLFEFQSIAEKPAHSHTLALAQKTGKVLSLAWTPDGYALFVGFERGLSVWSTFGHLLYHSFREDWDTATRTFRDAFMFGVRSAFWGPGGTELFVVSTSAESDALVYCIPFVKSASATQMVPDQASVALALSDDSVFIYRGSEQRESSLIAPENDAWRHVPLPAAYLTVHWPIRYATLSSDGRFVAIAGRQGLAHFSCASGRWKLYESAAQEQSFFVRGGMLWFQHVLIAACDCDGEVQLRLYSRDQPLSNAHLLDLVVLPASVVVCASFDTSLLVYTTDNTLYHYLVTPTKEHIRLKLAGSISFDGIVGEPARVRAMSWMIPPTQQTLGNPADDLRVASIIFLIDGKLVLLQPSLADEESLSYDLQILHHQTEIYWTNLQGRGPLHNSLWGYDGHSLAVWPDVLTMLQSGQFASSAALSLHMYPVCILLAYGVVLGAEACASVRRTLDTVTFRQRIQTALFLDQLLRVYLDERSVEEAVEIAAPFRHLGYFAHALERLLHAALEEEADRAEPNPHALQNIVHFLDHYPQSLAVIVRAARKTEAARWPYLFRVVGRPQTLLRHALEAGDWDTARIYLLIVHELEDEETAVQLNAAVLHQLESHRAWDALKELLSFLRSVDDDGSMLHVSLQAASPFLELGSPLLGGAACASLRTPPRTPSQTRSTPPLPLMHSRAQKRTKKTRSSLAAQLGEGAGERAARIKLGVAGLPAVRSKSAQRRQKQREREQLAGNQAGLRDLHDAVDQVESDHMQAPRAPLPSTLTKKVQRAVLARERQRQPVRSHSRHYGHTREIP</sequence>
<evidence type="ECO:0000259" key="4">
    <source>
        <dbReference type="Pfam" id="PF07064"/>
    </source>
</evidence>
<name>A0A2N1J7S4_9BASI</name>
<dbReference type="InterPro" id="IPR009771">
    <property type="entry name" value="RIC1_C"/>
</dbReference>
<feature type="compositionally biased region" description="Basic residues" evidence="3">
    <location>
        <begin position="1041"/>
        <end position="1051"/>
    </location>
</feature>
<organism evidence="5 6">
    <name type="scientific">Malassezia vespertilionis</name>
    <dbReference type="NCBI Taxonomy" id="2020962"/>
    <lineage>
        <taxon>Eukaryota</taxon>
        <taxon>Fungi</taxon>
        <taxon>Dikarya</taxon>
        <taxon>Basidiomycota</taxon>
        <taxon>Ustilaginomycotina</taxon>
        <taxon>Malasseziomycetes</taxon>
        <taxon>Malasseziales</taxon>
        <taxon>Malasseziaceae</taxon>
        <taxon>Malassezia</taxon>
    </lineage>
</organism>
<evidence type="ECO:0000256" key="3">
    <source>
        <dbReference type="SAM" id="MobiDB-lite"/>
    </source>
</evidence>
<reference evidence="5 6" key="1">
    <citation type="submission" date="2017-10" db="EMBL/GenBank/DDBJ databases">
        <title>A novel species of cold-tolerant Malassezia isolated from bats.</title>
        <authorList>
            <person name="Lorch J.M."/>
            <person name="Palmer J.M."/>
            <person name="Vanderwolf K.J."/>
            <person name="Schmidt K.Z."/>
            <person name="Verant M.L."/>
            <person name="Weller T.J."/>
            <person name="Blehert D.S."/>
        </authorList>
    </citation>
    <scope>NUCLEOTIDE SEQUENCE [LARGE SCALE GENOMIC DNA]</scope>
    <source>
        <strain evidence="5 6">NWHC:44797-103</strain>
    </source>
</reference>
<dbReference type="Gene3D" id="2.130.10.10">
    <property type="entry name" value="YVTN repeat-like/Quinoprotein amine dehydrogenase"/>
    <property type="match status" value="1"/>
</dbReference>